<dbReference type="SMART" id="SM00091">
    <property type="entry name" value="PAS"/>
    <property type="match status" value="3"/>
</dbReference>
<dbReference type="GeneID" id="25397774"/>
<feature type="domain" description="Histidine kinase" evidence="7">
    <location>
        <begin position="506"/>
        <end position="702"/>
    </location>
</feature>
<gene>
    <name evidence="10" type="ordered locus">Metfor_0407</name>
</gene>
<dbReference type="PANTHER" id="PTHR43304">
    <property type="entry name" value="PHYTOCHROME-LIKE PROTEIN CPH1"/>
    <property type="match status" value="1"/>
</dbReference>
<dbReference type="SMART" id="SM00086">
    <property type="entry name" value="PAC"/>
    <property type="match status" value="3"/>
</dbReference>
<dbReference type="Pfam" id="PF00989">
    <property type="entry name" value="PAS"/>
    <property type="match status" value="1"/>
</dbReference>
<comment type="catalytic activity">
    <reaction evidence="1">
        <text>ATP + protein L-histidine = ADP + protein N-phospho-L-histidine.</text>
        <dbReference type="EC" id="2.7.13.3"/>
    </reaction>
</comment>
<dbReference type="InterPro" id="IPR003594">
    <property type="entry name" value="HATPase_dom"/>
</dbReference>
<evidence type="ECO:0000313" key="11">
    <source>
        <dbReference type="Proteomes" id="UP000010824"/>
    </source>
</evidence>
<dbReference type="InterPro" id="IPR035965">
    <property type="entry name" value="PAS-like_dom_sf"/>
</dbReference>
<keyword evidence="6" id="KW-1133">Transmembrane helix</keyword>
<accession>L0HBR5</accession>
<feature type="domain" description="PAS" evidence="8">
    <location>
        <begin position="371"/>
        <end position="417"/>
    </location>
</feature>
<name>L0HBR5_METFS</name>
<evidence type="ECO:0000259" key="7">
    <source>
        <dbReference type="PROSITE" id="PS50109"/>
    </source>
</evidence>
<dbReference type="PRINTS" id="PR00344">
    <property type="entry name" value="BCTRLSENSOR"/>
</dbReference>
<dbReference type="eggNOG" id="arCOG02348">
    <property type="taxonomic scope" value="Archaea"/>
</dbReference>
<keyword evidence="3" id="KW-0597">Phosphoprotein</keyword>
<keyword evidence="11" id="KW-1185">Reference proteome</keyword>
<evidence type="ECO:0000256" key="4">
    <source>
        <dbReference type="ARBA" id="ARBA00022679"/>
    </source>
</evidence>
<evidence type="ECO:0000256" key="5">
    <source>
        <dbReference type="ARBA" id="ARBA00022777"/>
    </source>
</evidence>
<dbReference type="PANTHER" id="PTHR43304:SF1">
    <property type="entry name" value="PAC DOMAIN-CONTAINING PROTEIN"/>
    <property type="match status" value="1"/>
</dbReference>
<feature type="transmembrane region" description="Helical" evidence="6">
    <location>
        <begin position="76"/>
        <end position="100"/>
    </location>
</feature>
<dbReference type="EMBL" id="CP003167">
    <property type="protein sequence ID" value="AGB01480.1"/>
    <property type="molecule type" value="Genomic_DNA"/>
</dbReference>
<keyword evidence="4" id="KW-0808">Transferase</keyword>
<dbReference type="Gene3D" id="3.30.450.20">
    <property type="entry name" value="PAS domain"/>
    <property type="match status" value="3"/>
</dbReference>
<evidence type="ECO:0000256" key="6">
    <source>
        <dbReference type="SAM" id="Phobius"/>
    </source>
</evidence>
<dbReference type="OrthoDB" id="141807at2157"/>
<keyword evidence="6" id="KW-0812">Transmembrane</keyword>
<keyword evidence="5" id="KW-0418">Kinase</keyword>
<dbReference type="Gene3D" id="3.30.565.10">
    <property type="entry name" value="Histidine kinase-like ATPase, C-terminal domain"/>
    <property type="match status" value="1"/>
</dbReference>
<sequence precursor="true">MRPRLLALGILLLALAVLILNGLGFSVGKPGILPHLLYIPIILMAYFFPRRGILFSCTLSLTYFSLVLWFEPGAHYAILLAVGQVILFVLVAAVVSLLTLRLNESEEKYRGVIERSSDIILLTDTTGKATYVSPSVSRSLGIGAADVVGKGPADYVHPDDMDVVWQKIETLKKGAPFMDFTVRIRKKDGEYIFINFHGTRFFENGEFAGMQITGRDITEHLIVADTYRQANLRLATIIDLLPDPTMAIDKTGSVVAWNRAMEVLSGLPASAVMGKGGDVYTSWVRGTSGFGLILFVLHQDKDAITRTYPHAYFEGNTVRTETEITRTDGKSFSLWVSATPIFGEEGEVTGVIESVRDVTHQKKIARALKESRRYLDAIINTMPDPLFIKDHDHRFVTVNDSFCEFTGHSRENLVGKTDHDVFPEAEAAVFVEKDRGVFRTRQEDENEELLTDSQGKSHTIVTKKALYVNASQEEFIVGVIRDITQRKKTEQALQLTLKKLNTLSSITRHDILNQLMGLRAFIELTKGQVTDPEKAEFLKKADDAAEAIQRQIEFTRNYENLGVKEPTWQDVGEVFRSAVANLPLSGIAVDVQVRGISVYADPLIIKVFYTLAENSLRHGGQVTAIGLSACEGPSGLTITYRDNGVGISDADKKNLFQKGFGKHTGLGLFLSREILSITGITISETGTQGSGVRFEIHVPKGAYRFSSP</sequence>
<dbReference type="AlphaFoldDB" id="L0HBR5"/>
<dbReference type="InterPro" id="IPR000014">
    <property type="entry name" value="PAS"/>
</dbReference>
<dbReference type="InterPro" id="IPR036890">
    <property type="entry name" value="HATPase_C_sf"/>
</dbReference>
<dbReference type="InterPro" id="IPR013655">
    <property type="entry name" value="PAS_fold_3"/>
</dbReference>
<dbReference type="SUPFAM" id="SSF55874">
    <property type="entry name" value="ATPase domain of HSP90 chaperone/DNA topoisomerase II/histidine kinase"/>
    <property type="match status" value="1"/>
</dbReference>
<dbReference type="PROSITE" id="PS50112">
    <property type="entry name" value="PAS"/>
    <property type="match status" value="3"/>
</dbReference>
<evidence type="ECO:0000259" key="8">
    <source>
        <dbReference type="PROSITE" id="PS50112"/>
    </source>
</evidence>
<feature type="domain" description="PAS" evidence="8">
    <location>
        <begin position="230"/>
        <end position="275"/>
    </location>
</feature>
<dbReference type="InterPro" id="IPR000700">
    <property type="entry name" value="PAS-assoc_C"/>
</dbReference>
<dbReference type="NCBIfam" id="TIGR00229">
    <property type="entry name" value="sensory_box"/>
    <property type="match status" value="3"/>
</dbReference>
<dbReference type="RefSeq" id="WP_015284444.1">
    <property type="nucleotide sequence ID" value="NC_019943.1"/>
</dbReference>
<evidence type="ECO:0000259" key="9">
    <source>
        <dbReference type="PROSITE" id="PS50113"/>
    </source>
</evidence>
<dbReference type="GO" id="GO:0006355">
    <property type="term" value="P:regulation of DNA-templated transcription"/>
    <property type="evidence" value="ECO:0007669"/>
    <property type="project" value="InterPro"/>
</dbReference>
<dbReference type="InterPro" id="IPR004358">
    <property type="entry name" value="Sig_transdc_His_kin-like_C"/>
</dbReference>
<evidence type="ECO:0000256" key="3">
    <source>
        <dbReference type="ARBA" id="ARBA00022553"/>
    </source>
</evidence>
<dbReference type="GO" id="GO:0004673">
    <property type="term" value="F:protein histidine kinase activity"/>
    <property type="evidence" value="ECO:0007669"/>
    <property type="project" value="UniProtKB-EC"/>
</dbReference>
<dbReference type="Pfam" id="PF02518">
    <property type="entry name" value="HATPase_c"/>
    <property type="match status" value="1"/>
</dbReference>
<dbReference type="Pfam" id="PF08447">
    <property type="entry name" value="PAS_3"/>
    <property type="match status" value="1"/>
</dbReference>
<dbReference type="Pfam" id="PF08448">
    <property type="entry name" value="PAS_4"/>
    <property type="match status" value="1"/>
</dbReference>
<dbReference type="InterPro" id="IPR013767">
    <property type="entry name" value="PAS_fold"/>
</dbReference>
<protein>
    <recommendedName>
        <fullName evidence="2">histidine kinase</fullName>
        <ecNumber evidence="2">2.7.13.3</ecNumber>
    </recommendedName>
</protein>
<dbReference type="STRING" id="593750.Metfor_0407"/>
<dbReference type="PROSITE" id="PS50113">
    <property type="entry name" value="PAC"/>
    <property type="match status" value="2"/>
</dbReference>
<evidence type="ECO:0000256" key="2">
    <source>
        <dbReference type="ARBA" id="ARBA00012438"/>
    </source>
</evidence>
<dbReference type="InterPro" id="IPR052162">
    <property type="entry name" value="Sensor_kinase/Photoreceptor"/>
</dbReference>
<feature type="domain" description="PAS" evidence="8">
    <location>
        <begin position="105"/>
        <end position="175"/>
    </location>
</feature>
<dbReference type="eggNOG" id="arCOG06192">
    <property type="taxonomic scope" value="Archaea"/>
</dbReference>
<reference evidence="11" key="1">
    <citation type="submission" date="2011-12" db="EMBL/GenBank/DDBJ databases">
        <title>Complete sequence of Methanoregula formicicum SMSP.</title>
        <authorList>
            <person name="Lucas S."/>
            <person name="Han J."/>
            <person name="Lapidus A."/>
            <person name="Cheng J.-F."/>
            <person name="Goodwin L."/>
            <person name="Pitluck S."/>
            <person name="Peters L."/>
            <person name="Ovchinnikova G."/>
            <person name="Teshima H."/>
            <person name="Detter J.C."/>
            <person name="Han C."/>
            <person name="Tapia R."/>
            <person name="Land M."/>
            <person name="Hauser L."/>
            <person name="Kyrpides N."/>
            <person name="Ivanova N."/>
            <person name="Pagani I."/>
            <person name="Imachi H."/>
            <person name="Tamaki H."/>
            <person name="Sekiguchi Y."/>
            <person name="Kamagata Y."/>
            <person name="Cadillo-Quiroz H."/>
            <person name="Zinder S."/>
            <person name="Liu W.-T."/>
            <person name="Woyke T."/>
        </authorList>
    </citation>
    <scope>NUCLEOTIDE SEQUENCE [LARGE SCALE GENOMIC DNA]</scope>
    <source>
        <strain evidence="11">DSM 22288 / NBRC 105244 / SMSP</strain>
    </source>
</reference>
<proteinExistence type="predicted"/>
<evidence type="ECO:0000256" key="1">
    <source>
        <dbReference type="ARBA" id="ARBA00000085"/>
    </source>
</evidence>
<reference evidence="10 11" key="2">
    <citation type="journal article" date="2014" name="Genome Announc.">
        <title>Complete Genome Sequence of Methanoregula formicica SMSPT, a Mesophilic Hydrogenotrophic Methanogen Isolated from a Methanogenic Upflow Anaerobic Sludge Blanket Reactor.</title>
        <authorList>
            <person name="Yamamoto K."/>
            <person name="Tamaki H."/>
            <person name="Cadillo-Quiroz H."/>
            <person name="Imachi H."/>
            <person name="Kyrpides N."/>
            <person name="Woyke T."/>
            <person name="Goodwin L."/>
            <person name="Zinder S.H."/>
            <person name="Kamagata Y."/>
            <person name="Liu W.T."/>
        </authorList>
    </citation>
    <scope>NUCLEOTIDE SEQUENCE [LARGE SCALE GENOMIC DNA]</scope>
    <source>
        <strain evidence="11">DSM 22288 / NBRC 105244 / SMSP</strain>
    </source>
</reference>
<keyword evidence="6" id="KW-0472">Membrane</keyword>
<evidence type="ECO:0000313" key="10">
    <source>
        <dbReference type="EMBL" id="AGB01480.1"/>
    </source>
</evidence>
<feature type="domain" description="PAC" evidence="9">
    <location>
        <begin position="318"/>
        <end position="370"/>
    </location>
</feature>
<dbReference type="CDD" id="cd00130">
    <property type="entry name" value="PAS"/>
    <property type="match status" value="3"/>
</dbReference>
<dbReference type="InterPro" id="IPR013656">
    <property type="entry name" value="PAS_4"/>
</dbReference>
<feature type="transmembrane region" description="Helical" evidence="6">
    <location>
        <begin position="53"/>
        <end position="70"/>
    </location>
</feature>
<dbReference type="SUPFAM" id="SSF55785">
    <property type="entry name" value="PYP-like sensor domain (PAS domain)"/>
    <property type="match status" value="3"/>
</dbReference>
<feature type="domain" description="PAC" evidence="9">
    <location>
        <begin position="444"/>
        <end position="495"/>
    </location>
</feature>
<organism evidence="10 11">
    <name type="scientific">Methanoregula formicica (strain DSM 22288 / NBRC 105244 / SMSP)</name>
    <dbReference type="NCBI Taxonomy" id="593750"/>
    <lineage>
        <taxon>Archaea</taxon>
        <taxon>Methanobacteriati</taxon>
        <taxon>Methanobacteriota</taxon>
        <taxon>Stenosarchaea group</taxon>
        <taxon>Methanomicrobia</taxon>
        <taxon>Methanomicrobiales</taxon>
        <taxon>Methanoregulaceae</taxon>
        <taxon>Methanoregula</taxon>
    </lineage>
</organism>
<dbReference type="EC" id="2.7.13.3" evidence="2"/>
<dbReference type="eggNOG" id="arCOG06940">
    <property type="taxonomic scope" value="Archaea"/>
</dbReference>
<dbReference type="InterPro" id="IPR005467">
    <property type="entry name" value="His_kinase_dom"/>
</dbReference>
<dbReference type="KEGG" id="mfo:Metfor_0407"/>
<dbReference type="Proteomes" id="UP000010824">
    <property type="component" value="Chromosome"/>
</dbReference>
<dbReference type="InParanoid" id="L0HBR5"/>
<dbReference type="HOGENOM" id="CLU_000445_114_58_2"/>
<dbReference type="InterPro" id="IPR001610">
    <property type="entry name" value="PAC"/>
</dbReference>
<dbReference type="SMART" id="SM00387">
    <property type="entry name" value="HATPase_c"/>
    <property type="match status" value="1"/>
</dbReference>
<dbReference type="PROSITE" id="PS50109">
    <property type="entry name" value="HIS_KIN"/>
    <property type="match status" value="1"/>
</dbReference>